<gene>
    <name evidence="3" type="ORF">GCM10010451_18180</name>
</gene>
<feature type="compositionally biased region" description="Pro residues" evidence="1">
    <location>
        <begin position="65"/>
        <end position="74"/>
    </location>
</feature>
<feature type="compositionally biased region" description="Basic and acidic residues" evidence="1">
    <location>
        <begin position="160"/>
        <end position="176"/>
    </location>
</feature>
<feature type="domain" description="Putative zinc-ribbon" evidence="2">
    <location>
        <begin position="12"/>
        <end position="34"/>
    </location>
</feature>
<feature type="region of interest" description="Disordered" evidence="1">
    <location>
        <begin position="1"/>
        <end position="20"/>
    </location>
</feature>
<dbReference type="Pfam" id="PF13248">
    <property type="entry name" value="Zn_ribbon_3"/>
    <property type="match status" value="1"/>
</dbReference>
<evidence type="ECO:0000259" key="2">
    <source>
        <dbReference type="Pfam" id="PF13248"/>
    </source>
</evidence>
<evidence type="ECO:0000256" key="1">
    <source>
        <dbReference type="SAM" id="MobiDB-lite"/>
    </source>
</evidence>
<feature type="region of interest" description="Disordered" evidence="1">
    <location>
        <begin position="217"/>
        <end position="244"/>
    </location>
</feature>
<dbReference type="InterPro" id="IPR059113">
    <property type="entry name" value="Znf_ribbon"/>
</dbReference>
<dbReference type="EMBL" id="BAAAUH010000009">
    <property type="protein sequence ID" value="GAA3169951.1"/>
    <property type="molecule type" value="Genomic_DNA"/>
</dbReference>
<feature type="region of interest" description="Disordered" evidence="1">
    <location>
        <begin position="37"/>
        <end position="176"/>
    </location>
</feature>
<evidence type="ECO:0000313" key="3">
    <source>
        <dbReference type="EMBL" id="GAA3169951.1"/>
    </source>
</evidence>
<protein>
    <recommendedName>
        <fullName evidence="2">Putative zinc-ribbon domain-containing protein</fullName>
    </recommendedName>
</protein>
<evidence type="ECO:0000313" key="4">
    <source>
        <dbReference type="Proteomes" id="UP001501866"/>
    </source>
</evidence>
<proteinExistence type="predicted"/>
<dbReference type="Proteomes" id="UP001501866">
    <property type="component" value="Unassembled WGS sequence"/>
</dbReference>
<sequence>MSQMPQQAALSKCPSCEEPLESGDRFCGACGYDLSVVPARPAGEPTIAMNGSVPSQAAADRAHPRPPSAPPAWPAPSGAGAPAAPPAPGDATATGPDWSPGRTPNPAPGTPDPAHGTPDAAHGTPDPVHSTPNPAPGTPDPAHGTPDAAHGTPGPAHGTPDPHHAGARLLPHETADKLAERLRHAVAGFVDAPRDAVQEADDVLRELTERFTDAVTERRRTLRRSWRTADAEDGRQAAGTHATAADTEQLRLALRDYRELAERLLRV</sequence>
<keyword evidence="4" id="KW-1185">Reference proteome</keyword>
<dbReference type="RefSeq" id="WP_346139767.1">
    <property type="nucleotide sequence ID" value="NZ_BAAAUH010000009.1"/>
</dbReference>
<comment type="caution">
    <text evidence="3">The sequence shown here is derived from an EMBL/GenBank/DDBJ whole genome shotgun (WGS) entry which is preliminary data.</text>
</comment>
<organism evidence="3 4">
    <name type="scientific">Streptomyces virens</name>
    <dbReference type="NCBI Taxonomy" id="285572"/>
    <lineage>
        <taxon>Bacteria</taxon>
        <taxon>Bacillati</taxon>
        <taxon>Actinomycetota</taxon>
        <taxon>Actinomycetes</taxon>
        <taxon>Kitasatosporales</taxon>
        <taxon>Streptomycetaceae</taxon>
        <taxon>Streptomyces</taxon>
    </lineage>
</organism>
<reference evidence="4" key="1">
    <citation type="journal article" date="2019" name="Int. J. Syst. Evol. Microbiol.">
        <title>The Global Catalogue of Microorganisms (GCM) 10K type strain sequencing project: providing services to taxonomists for standard genome sequencing and annotation.</title>
        <authorList>
            <consortium name="The Broad Institute Genomics Platform"/>
            <consortium name="The Broad Institute Genome Sequencing Center for Infectious Disease"/>
            <person name="Wu L."/>
            <person name="Ma J."/>
        </authorList>
    </citation>
    <scope>NUCLEOTIDE SEQUENCE [LARGE SCALE GENOMIC DNA]</scope>
    <source>
        <strain evidence="4">JCM 9095</strain>
    </source>
</reference>
<name>A0ABP6P8L3_9ACTN</name>
<accession>A0ABP6P8L3</accession>